<dbReference type="InterPro" id="IPR043128">
    <property type="entry name" value="Rev_trsase/Diguanyl_cyclase"/>
</dbReference>
<dbReference type="GeneID" id="41321542"/>
<dbReference type="Pfam" id="PF00078">
    <property type="entry name" value="RVT_1"/>
    <property type="match status" value="1"/>
</dbReference>
<dbReference type="RefSeq" id="WP_015504638.1">
    <property type="nucleotide sequence ID" value="NZ_CP017686.1"/>
</dbReference>
<dbReference type="SUPFAM" id="SSF56672">
    <property type="entry name" value="DNA/RNA polymerases"/>
    <property type="match status" value="1"/>
</dbReference>
<dbReference type="PANTHER" id="PTHR34047:SF8">
    <property type="entry name" value="PROTEIN YKFC"/>
    <property type="match status" value="1"/>
</dbReference>
<protein>
    <recommendedName>
        <fullName evidence="1">Reverse transcriptase domain-containing protein</fullName>
    </recommendedName>
</protein>
<sequence>MSLIGDLCDDRKWDLFLENKIAGNTCSDREKEDFRRFVKNRMYRNITEKIQAGEYRFSIPRKKSISKAGTDKRRIVYSFTRKENMVLKMMAYLLHRYDRIFADNLYSYRKDIGVKQAIRRITGVDGLERKYCYKADIHDYFNSVKLEKLLPILEDTVDRQTYDVISGILTNPHVLSEGRILREDSKGIMAGIPISAFLADLYLMDMDFHFQDEGVFYARYADDILILADFEEELEEYREYVCNHLASKGLSMNPKKEHIYSPGETIEFLGFGIDGGKVDLADITVKKIKAKIRRASRSISRWGDRTGASPKARMTVMIQKFDRIFFGVESGELSWKKWYFPMINSIEGLETVDRYLQERIRWVGTGHNRKKNYEDIPYELMSALGYVPLVHEYYLYRKELKGMDNGDGNREDV</sequence>
<name>A0A3G3IGV0_9ARCH</name>
<evidence type="ECO:0000313" key="3">
    <source>
        <dbReference type="Proteomes" id="UP000273278"/>
    </source>
</evidence>
<dbReference type="EMBL" id="CP017686">
    <property type="protein sequence ID" value="AYQ54908.1"/>
    <property type="molecule type" value="Genomic_DNA"/>
</dbReference>
<proteinExistence type="predicted"/>
<dbReference type="PROSITE" id="PS50878">
    <property type="entry name" value="RT_POL"/>
    <property type="match status" value="1"/>
</dbReference>
<dbReference type="InterPro" id="IPR043502">
    <property type="entry name" value="DNA/RNA_pol_sf"/>
</dbReference>
<accession>A0A3G3IGV0</accession>
<feature type="domain" description="Reverse transcriptase" evidence="1">
    <location>
        <begin position="46"/>
        <end position="273"/>
    </location>
</feature>
<dbReference type="InterPro" id="IPR051083">
    <property type="entry name" value="GrpII_Intron_Splice-Mob/Def"/>
</dbReference>
<organism evidence="2 3">
    <name type="scientific">Methanomethylophilus alvi</name>
    <dbReference type="NCBI Taxonomy" id="1291540"/>
    <lineage>
        <taxon>Archaea</taxon>
        <taxon>Methanobacteriati</taxon>
        <taxon>Thermoplasmatota</taxon>
        <taxon>Thermoplasmata</taxon>
        <taxon>Methanomassiliicoccales</taxon>
        <taxon>Methanomethylophilaceae</taxon>
        <taxon>Methanomethylophilus</taxon>
    </lineage>
</organism>
<dbReference type="InterPro" id="IPR000477">
    <property type="entry name" value="RT_dom"/>
</dbReference>
<dbReference type="Proteomes" id="UP000273278">
    <property type="component" value="Chromosome"/>
</dbReference>
<reference evidence="2 3" key="1">
    <citation type="submission" date="2016-10" db="EMBL/GenBank/DDBJ databases">
        <title>Complete genome of the TMA-utilizing, human hosted archaeon Methanomethylophilus alvus Gen. nov, sp. nov., strain Mx-05, derived from a pure culture.</title>
        <authorList>
            <person name="Brugere J.-F."/>
            <person name="Ben Hania W."/>
            <person name="Chaudhary P.P."/>
            <person name="Gaci N."/>
            <person name="Borrel G."/>
            <person name="Cao Van Tuat L."/>
            <person name="Fardeau M.-L."/>
            <person name="Harris H.M.B."/>
            <person name="O'Toole P.W."/>
            <person name="Ollivier B."/>
        </authorList>
    </citation>
    <scope>NUCLEOTIDE SEQUENCE [LARGE SCALE GENOMIC DNA]</scope>
    <source>
        <strain evidence="2 3">Mx-05</strain>
    </source>
</reference>
<evidence type="ECO:0000259" key="1">
    <source>
        <dbReference type="PROSITE" id="PS50878"/>
    </source>
</evidence>
<gene>
    <name evidence="2" type="ORF">BKD89_03695</name>
</gene>
<dbReference type="PANTHER" id="PTHR34047">
    <property type="entry name" value="NUCLEAR INTRON MATURASE 1, MITOCHONDRIAL-RELATED"/>
    <property type="match status" value="1"/>
</dbReference>
<dbReference type="Gene3D" id="3.30.70.270">
    <property type="match status" value="1"/>
</dbReference>
<evidence type="ECO:0000313" key="2">
    <source>
        <dbReference type="EMBL" id="AYQ54908.1"/>
    </source>
</evidence>
<dbReference type="AlphaFoldDB" id="A0A3G3IGV0"/>